<organism evidence="1 2">
    <name type="scientific">Kribbella koreensis</name>
    <dbReference type="NCBI Taxonomy" id="57909"/>
    <lineage>
        <taxon>Bacteria</taxon>
        <taxon>Bacillati</taxon>
        <taxon>Actinomycetota</taxon>
        <taxon>Actinomycetes</taxon>
        <taxon>Propionibacteriales</taxon>
        <taxon>Kribbellaceae</taxon>
        <taxon>Kribbella</taxon>
    </lineage>
</organism>
<name>A0ABN1P704_9ACTN</name>
<dbReference type="Proteomes" id="UP001500542">
    <property type="component" value="Unassembled WGS sequence"/>
</dbReference>
<comment type="caution">
    <text evidence="1">The sequence shown here is derived from an EMBL/GenBank/DDBJ whole genome shotgun (WGS) entry which is preliminary data.</text>
</comment>
<evidence type="ECO:0000313" key="1">
    <source>
        <dbReference type="EMBL" id="GAA0923750.1"/>
    </source>
</evidence>
<dbReference type="RefSeq" id="WP_343963749.1">
    <property type="nucleotide sequence ID" value="NZ_BAAAHK010000001.1"/>
</dbReference>
<keyword evidence="2" id="KW-1185">Reference proteome</keyword>
<sequence>MAAATGYWLRARRSGGVASDQTPLAERDWQQPRYEIADPVERIRFASATGLIISNSRTTAPGRRGRTGR</sequence>
<evidence type="ECO:0000313" key="2">
    <source>
        <dbReference type="Proteomes" id="UP001500542"/>
    </source>
</evidence>
<proteinExistence type="predicted"/>
<reference evidence="1 2" key="1">
    <citation type="journal article" date="2019" name="Int. J. Syst. Evol. Microbiol.">
        <title>The Global Catalogue of Microorganisms (GCM) 10K type strain sequencing project: providing services to taxonomists for standard genome sequencing and annotation.</title>
        <authorList>
            <consortium name="The Broad Institute Genomics Platform"/>
            <consortium name="The Broad Institute Genome Sequencing Center for Infectious Disease"/>
            <person name="Wu L."/>
            <person name="Ma J."/>
        </authorList>
    </citation>
    <scope>NUCLEOTIDE SEQUENCE [LARGE SCALE GENOMIC DNA]</scope>
    <source>
        <strain evidence="1 2">JCM 10977</strain>
    </source>
</reference>
<gene>
    <name evidence="1" type="ORF">GCM10009554_02070</name>
</gene>
<protein>
    <submittedName>
        <fullName evidence="1">Uncharacterized protein</fullName>
    </submittedName>
</protein>
<accession>A0ABN1P704</accession>
<dbReference type="EMBL" id="BAAAHK010000001">
    <property type="protein sequence ID" value="GAA0923750.1"/>
    <property type="molecule type" value="Genomic_DNA"/>
</dbReference>